<keyword evidence="3" id="KW-1185">Reference proteome</keyword>
<organism evidence="2 3">
    <name type="scientific">Insulibacter thermoxylanivorax</name>
    <dbReference type="NCBI Taxonomy" id="2749268"/>
    <lineage>
        <taxon>Bacteria</taxon>
        <taxon>Bacillati</taxon>
        <taxon>Bacillota</taxon>
        <taxon>Bacilli</taxon>
        <taxon>Bacillales</taxon>
        <taxon>Paenibacillaceae</taxon>
        <taxon>Insulibacter</taxon>
    </lineage>
</organism>
<protein>
    <submittedName>
        <fullName evidence="2">Uncharacterized protein</fullName>
    </submittedName>
</protein>
<feature type="transmembrane region" description="Helical" evidence="1">
    <location>
        <begin position="26"/>
        <end position="48"/>
    </location>
</feature>
<reference evidence="2" key="2">
    <citation type="journal article" date="2021" name="Data Brief">
        <title>Draft genome sequence data of the facultative, thermophilic, xylanolytic bacterium Paenibacillus sp. strain DA-C8.</title>
        <authorList>
            <person name="Chhe C."/>
            <person name="Uke A."/>
            <person name="Baramee S."/>
            <person name="Ungkulpasvich U."/>
            <person name="Tachaapaikoon C."/>
            <person name="Pason P."/>
            <person name="Waeonukul R."/>
            <person name="Ratanakhanokchai K."/>
            <person name="Kosugi A."/>
        </authorList>
    </citation>
    <scope>NUCLEOTIDE SEQUENCE</scope>
    <source>
        <strain evidence="2">DA-C8</strain>
    </source>
</reference>
<keyword evidence="1" id="KW-1133">Transmembrane helix</keyword>
<sequence length="64" mass="6975">MFGVMSMITTSMMPIGMLIFGPMADYIAIEWLLMGTGLLMMAAAFARFRNRVLIEAGRSAPAAE</sequence>
<dbReference type="Proteomes" id="UP000654993">
    <property type="component" value="Unassembled WGS sequence"/>
</dbReference>
<name>A0A916VFA6_9BACL</name>
<keyword evidence="1" id="KW-0472">Membrane</keyword>
<proteinExistence type="predicted"/>
<accession>A0A916VFA6</accession>
<dbReference type="EMBL" id="BMAQ01000003">
    <property type="protein sequence ID" value="GFR37161.1"/>
    <property type="molecule type" value="Genomic_DNA"/>
</dbReference>
<evidence type="ECO:0000256" key="1">
    <source>
        <dbReference type="SAM" id="Phobius"/>
    </source>
</evidence>
<evidence type="ECO:0000313" key="2">
    <source>
        <dbReference type="EMBL" id="GFR37161.1"/>
    </source>
</evidence>
<comment type="caution">
    <text evidence="2">The sequence shown here is derived from an EMBL/GenBank/DDBJ whole genome shotgun (WGS) entry which is preliminary data.</text>
</comment>
<reference evidence="2" key="1">
    <citation type="submission" date="2020-08" db="EMBL/GenBank/DDBJ databases">
        <authorList>
            <person name="Uke A."/>
            <person name="Chhe C."/>
            <person name="Baramee S."/>
            <person name="Kosugi A."/>
        </authorList>
    </citation>
    <scope>NUCLEOTIDE SEQUENCE</scope>
    <source>
        <strain evidence="2">DA-C8</strain>
    </source>
</reference>
<evidence type="ECO:0000313" key="3">
    <source>
        <dbReference type="Proteomes" id="UP000654993"/>
    </source>
</evidence>
<keyword evidence="1" id="KW-0812">Transmembrane</keyword>
<gene>
    <name evidence="2" type="ORF">PRECH8_04570</name>
</gene>
<dbReference type="AlphaFoldDB" id="A0A916VFA6"/>